<keyword evidence="2" id="KW-1185">Reference proteome</keyword>
<evidence type="ECO:0000313" key="2">
    <source>
        <dbReference type="Proteomes" id="UP000016521"/>
    </source>
</evidence>
<dbReference type="Proteomes" id="UP000016521">
    <property type="component" value="Chromosome II"/>
</dbReference>
<accession>A0ABM6NKJ4</accession>
<protein>
    <submittedName>
        <fullName evidence="1">Uncharacterized protein</fullName>
    </submittedName>
</protein>
<reference evidence="1 2" key="1">
    <citation type="submission" date="2015-06" db="EMBL/GenBank/DDBJ databases">
        <authorList>
            <person name="Xie B.-B."/>
            <person name="Rong J.-C."/>
            <person name="Qin Q.-L."/>
            <person name="Zhang Y.-Z."/>
        </authorList>
    </citation>
    <scope>NUCLEOTIDE SEQUENCE [LARGE SCALE GENOMIC DNA]</scope>
    <source>
        <strain evidence="1 2">JCM 20779</strain>
    </source>
</reference>
<proteinExistence type="predicted"/>
<sequence length="43" mass="5142">MYLFFYAVLSFKNICTITRLKEIKINGYCHAMTPKILQISWEI</sequence>
<organism evidence="1 2">
    <name type="scientific">Pseudoalteromonas piscicida</name>
    <dbReference type="NCBI Taxonomy" id="43662"/>
    <lineage>
        <taxon>Bacteria</taxon>
        <taxon>Pseudomonadati</taxon>
        <taxon>Pseudomonadota</taxon>
        <taxon>Gammaproteobacteria</taxon>
        <taxon>Alteromonadales</taxon>
        <taxon>Pseudoalteromonadaceae</taxon>
        <taxon>Pseudoalteromonas</taxon>
    </lineage>
</organism>
<dbReference type="EMBL" id="CP011925">
    <property type="protein sequence ID" value="ATD09510.1"/>
    <property type="molecule type" value="Genomic_DNA"/>
</dbReference>
<name>A0ABM6NKJ4_PSEO7</name>
<evidence type="ECO:0000313" key="1">
    <source>
        <dbReference type="EMBL" id="ATD09510.1"/>
    </source>
</evidence>
<gene>
    <name evidence="1" type="ORF">PPIS_b0327</name>
</gene>